<dbReference type="OrthoDB" id="5851910at2759"/>
<evidence type="ECO:0008006" key="3">
    <source>
        <dbReference type="Google" id="ProtNLM"/>
    </source>
</evidence>
<sequence length="66" mass="7747">MGTFYTKHSIKNATFAHIAKCGQKWAVKFEICEQCQQSRISPPLTPVHKWESPRIPWPRMHIDPRT</sequence>
<proteinExistence type="predicted"/>
<organism evidence="1 2">
    <name type="scientific">Trichinella patagoniensis</name>
    <dbReference type="NCBI Taxonomy" id="990121"/>
    <lineage>
        <taxon>Eukaryota</taxon>
        <taxon>Metazoa</taxon>
        <taxon>Ecdysozoa</taxon>
        <taxon>Nematoda</taxon>
        <taxon>Enoplea</taxon>
        <taxon>Dorylaimia</taxon>
        <taxon>Trichinellida</taxon>
        <taxon>Trichinellidae</taxon>
        <taxon>Trichinella</taxon>
    </lineage>
</organism>
<protein>
    <recommendedName>
        <fullName evidence="3">Integrase zinc-binding domain-containing protein</fullName>
    </recommendedName>
</protein>
<evidence type="ECO:0000313" key="1">
    <source>
        <dbReference type="EMBL" id="KRY06776.1"/>
    </source>
</evidence>
<keyword evidence="2" id="KW-1185">Reference proteome</keyword>
<dbReference type="Proteomes" id="UP000054783">
    <property type="component" value="Unassembled WGS sequence"/>
</dbReference>
<dbReference type="AlphaFoldDB" id="A0A0V0Z314"/>
<name>A0A0V0Z314_9BILA</name>
<reference evidence="1 2" key="1">
    <citation type="submission" date="2015-01" db="EMBL/GenBank/DDBJ databases">
        <title>Evolution of Trichinella species and genotypes.</title>
        <authorList>
            <person name="Korhonen P.K."/>
            <person name="Edoardo P."/>
            <person name="Giuseppe L.R."/>
            <person name="Gasser R.B."/>
        </authorList>
    </citation>
    <scope>NUCLEOTIDE SEQUENCE [LARGE SCALE GENOMIC DNA]</scope>
    <source>
        <strain evidence="1">ISS2496</strain>
    </source>
</reference>
<dbReference type="EMBL" id="JYDQ01000670">
    <property type="protein sequence ID" value="KRY06776.1"/>
    <property type="molecule type" value="Genomic_DNA"/>
</dbReference>
<evidence type="ECO:0000313" key="2">
    <source>
        <dbReference type="Proteomes" id="UP000054783"/>
    </source>
</evidence>
<accession>A0A0V0Z314</accession>
<gene>
    <name evidence="1" type="ORF">T12_13866</name>
</gene>
<comment type="caution">
    <text evidence="1">The sequence shown here is derived from an EMBL/GenBank/DDBJ whole genome shotgun (WGS) entry which is preliminary data.</text>
</comment>